<reference evidence="1" key="3">
    <citation type="journal article" date="2017" name="Nature">
        <title>Genome sequence of the progenitor of the wheat D genome Aegilops tauschii.</title>
        <authorList>
            <person name="Luo M.C."/>
            <person name="Gu Y.Q."/>
            <person name="Puiu D."/>
            <person name="Wang H."/>
            <person name="Twardziok S.O."/>
            <person name="Deal K.R."/>
            <person name="Huo N."/>
            <person name="Zhu T."/>
            <person name="Wang L."/>
            <person name="Wang Y."/>
            <person name="McGuire P.E."/>
            <person name="Liu S."/>
            <person name="Long H."/>
            <person name="Ramasamy R.K."/>
            <person name="Rodriguez J.C."/>
            <person name="Van S.L."/>
            <person name="Yuan L."/>
            <person name="Wang Z."/>
            <person name="Xia Z."/>
            <person name="Xiao L."/>
            <person name="Anderson O.D."/>
            <person name="Ouyang S."/>
            <person name="Liang Y."/>
            <person name="Zimin A.V."/>
            <person name="Pertea G."/>
            <person name="Qi P."/>
            <person name="Bennetzen J.L."/>
            <person name="Dai X."/>
            <person name="Dawson M.W."/>
            <person name="Muller H.G."/>
            <person name="Kugler K."/>
            <person name="Rivarola-Duarte L."/>
            <person name="Spannagl M."/>
            <person name="Mayer K.F.X."/>
            <person name="Lu F.H."/>
            <person name="Bevan M.W."/>
            <person name="Leroy P."/>
            <person name="Li P."/>
            <person name="You F.M."/>
            <person name="Sun Q."/>
            <person name="Liu Z."/>
            <person name="Lyons E."/>
            <person name="Wicker T."/>
            <person name="Salzberg S.L."/>
            <person name="Devos K.M."/>
            <person name="Dvorak J."/>
        </authorList>
    </citation>
    <scope>NUCLEOTIDE SEQUENCE [LARGE SCALE GENOMIC DNA]</scope>
    <source>
        <strain evidence="1">cv. AL8/78</strain>
    </source>
</reference>
<dbReference type="Proteomes" id="UP000015105">
    <property type="component" value="Chromosome 3D"/>
</dbReference>
<dbReference type="Gramene" id="AET3Gv20340200.3">
    <property type="protein sequence ID" value="AET3Gv20340200.3"/>
    <property type="gene ID" value="AET3Gv20340200"/>
</dbReference>
<organism evidence="1 2">
    <name type="scientific">Aegilops tauschii subsp. strangulata</name>
    <name type="common">Goatgrass</name>
    <dbReference type="NCBI Taxonomy" id="200361"/>
    <lineage>
        <taxon>Eukaryota</taxon>
        <taxon>Viridiplantae</taxon>
        <taxon>Streptophyta</taxon>
        <taxon>Embryophyta</taxon>
        <taxon>Tracheophyta</taxon>
        <taxon>Spermatophyta</taxon>
        <taxon>Magnoliopsida</taxon>
        <taxon>Liliopsida</taxon>
        <taxon>Poales</taxon>
        <taxon>Poaceae</taxon>
        <taxon>BOP clade</taxon>
        <taxon>Pooideae</taxon>
        <taxon>Triticodae</taxon>
        <taxon>Triticeae</taxon>
        <taxon>Triticinae</taxon>
        <taxon>Aegilops</taxon>
    </lineage>
</organism>
<protein>
    <recommendedName>
        <fullName evidence="3">Reverse transcriptase domain-containing protein</fullName>
    </recommendedName>
</protein>
<sequence>PIWHKEGLRQGDSLSPQLFVLAVDTLGRLIRRAHDTGILQPLHPRRPIPAIAAVKEILDLFGRAASK</sequence>
<evidence type="ECO:0000313" key="1">
    <source>
        <dbReference type="EnsemblPlants" id="AET3Gv20340200.3"/>
    </source>
</evidence>
<reference evidence="2" key="1">
    <citation type="journal article" date="2014" name="Science">
        <title>Ancient hybridizations among the ancestral genomes of bread wheat.</title>
        <authorList>
            <consortium name="International Wheat Genome Sequencing Consortium,"/>
            <person name="Marcussen T."/>
            <person name="Sandve S.R."/>
            <person name="Heier L."/>
            <person name="Spannagl M."/>
            <person name="Pfeifer M."/>
            <person name="Jakobsen K.S."/>
            <person name="Wulff B.B."/>
            <person name="Steuernagel B."/>
            <person name="Mayer K.F."/>
            <person name="Olsen O.A."/>
        </authorList>
    </citation>
    <scope>NUCLEOTIDE SEQUENCE [LARGE SCALE GENOMIC DNA]</scope>
    <source>
        <strain evidence="2">cv. AL8/78</strain>
    </source>
</reference>
<accession>A0A453EH50</accession>
<keyword evidence="2" id="KW-1185">Reference proteome</keyword>
<evidence type="ECO:0000313" key="2">
    <source>
        <dbReference type="Proteomes" id="UP000015105"/>
    </source>
</evidence>
<reference evidence="2" key="2">
    <citation type="journal article" date="2017" name="Nat. Plants">
        <title>The Aegilops tauschii genome reveals multiple impacts of transposons.</title>
        <authorList>
            <person name="Zhao G."/>
            <person name="Zou C."/>
            <person name="Li K."/>
            <person name="Wang K."/>
            <person name="Li T."/>
            <person name="Gao L."/>
            <person name="Zhang X."/>
            <person name="Wang H."/>
            <person name="Yang Z."/>
            <person name="Liu X."/>
            <person name="Jiang W."/>
            <person name="Mao L."/>
            <person name="Kong X."/>
            <person name="Jiao Y."/>
            <person name="Jia J."/>
        </authorList>
    </citation>
    <scope>NUCLEOTIDE SEQUENCE [LARGE SCALE GENOMIC DNA]</scope>
    <source>
        <strain evidence="2">cv. AL8/78</strain>
    </source>
</reference>
<reference evidence="1" key="5">
    <citation type="journal article" date="2021" name="G3 (Bethesda)">
        <title>Aegilops tauschii genome assembly Aet v5.0 features greater sequence contiguity and improved annotation.</title>
        <authorList>
            <person name="Wang L."/>
            <person name="Zhu T."/>
            <person name="Rodriguez J.C."/>
            <person name="Deal K.R."/>
            <person name="Dubcovsky J."/>
            <person name="McGuire P.E."/>
            <person name="Lux T."/>
            <person name="Spannagl M."/>
            <person name="Mayer K.F.X."/>
            <person name="Baldrich P."/>
            <person name="Meyers B.C."/>
            <person name="Huo N."/>
            <person name="Gu Y.Q."/>
            <person name="Zhou H."/>
            <person name="Devos K.M."/>
            <person name="Bennetzen J.L."/>
            <person name="Unver T."/>
            <person name="Budak H."/>
            <person name="Gulick P.J."/>
            <person name="Galiba G."/>
            <person name="Kalapos B."/>
            <person name="Nelson D.R."/>
            <person name="Li P."/>
            <person name="You F.M."/>
            <person name="Luo M.C."/>
            <person name="Dvorak J."/>
        </authorList>
    </citation>
    <scope>NUCLEOTIDE SEQUENCE [LARGE SCALE GENOMIC DNA]</scope>
    <source>
        <strain evidence="1">cv. AL8/78</strain>
    </source>
</reference>
<dbReference type="EnsemblPlants" id="AET3Gv20340200.3">
    <property type="protein sequence ID" value="AET3Gv20340200.3"/>
    <property type="gene ID" value="AET3Gv20340200"/>
</dbReference>
<reference evidence="1" key="4">
    <citation type="submission" date="2019-03" db="UniProtKB">
        <authorList>
            <consortium name="EnsemblPlants"/>
        </authorList>
    </citation>
    <scope>IDENTIFICATION</scope>
</reference>
<dbReference type="AlphaFoldDB" id="A0A453EH50"/>
<evidence type="ECO:0008006" key="3">
    <source>
        <dbReference type="Google" id="ProtNLM"/>
    </source>
</evidence>
<name>A0A453EH50_AEGTS</name>
<proteinExistence type="predicted"/>